<reference evidence="2 3" key="1">
    <citation type="submission" date="2016-09" db="EMBL/GenBank/DDBJ databases">
        <title>Extensive genetic diversity and differential bi-allelic expression allows diatom success in the polar Southern Ocean.</title>
        <authorList>
            <consortium name="DOE Joint Genome Institute"/>
            <person name="Mock T."/>
            <person name="Otillar R.P."/>
            <person name="Strauss J."/>
            <person name="Dupont C."/>
            <person name="Frickenhaus S."/>
            <person name="Maumus F."/>
            <person name="Mcmullan M."/>
            <person name="Sanges R."/>
            <person name="Schmutz J."/>
            <person name="Toseland A."/>
            <person name="Valas R."/>
            <person name="Veluchamy A."/>
            <person name="Ward B.J."/>
            <person name="Allen A."/>
            <person name="Barry K."/>
            <person name="Falciatore A."/>
            <person name="Ferrante M."/>
            <person name="Fortunato A.E."/>
            <person name="Gloeckner G."/>
            <person name="Gruber A."/>
            <person name="Hipkin R."/>
            <person name="Janech M."/>
            <person name="Kroth P."/>
            <person name="Leese F."/>
            <person name="Lindquist E."/>
            <person name="Lyon B.R."/>
            <person name="Martin J."/>
            <person name="Mayer C."/>
            <person name="Parker M."/>
            <person name="Quesneville H."/>
            <person name="Raymond J."/>
            <person name="Uhlig C."/>
            <person name="Valentin K.U."/>
            <person name="Worden A.Z."/>
            <person name="Armbrust E.V."/>
            <person name="Bowler C."/>
            <person name="Green B."/>
            <person name="Moulton V."/>
            <person name="Van Oosterhout C."/>
            <person name="Grigoriev I."/>
        </authorList>
    </citation>
    <scope>NUCLEOTIDE SEQUENCE [LARGE SCALE GENOMIC DNA]</scope>
    <source>
        <strain evidence="2 3">CCMP1102</strain>
    </source>
</reference>
<keyword evidence="3" id="KW-1185">Reference proteome</keyword>
<dbReference type="EMBL" id="KV784380">
    <property type="protein sequence ID" value="OEU08480.1"/>
    <property type="molecule type" value="Genomic_DNA"/>
</dbReference>
<dbReference type="KEGG" id="fcy:FRACYDRAFT_249834"/>
<protein>
    <submittedName>
        <fullName evidence="2">Uncharacterized protein</fullName>
    </submittedName>
</protein>
<dbReference type="Proteomes" id="UP000095751">
    <property type="component" value="Unassembled WGS sequence"/>
</dbReference>
<evidence type="ECO:0000313" key="3">
    <source>
        <dbReference type="Proteomes" id="UP000095751"/>
    </source>
</evidence>
<evidence type="ECO:0000313" key="2">
    <source>
        <dbReference type="EMBL" id="OEU08480.1"/>
    </source>
</evidence>
<dbReference type="AlphaFoldDB" id="A0A1E7ER32"/>
<name>A0A1E7ER32_9STRA</name>
<proteinExistence type="predicted"/>
<sequence>MGFSSSSLSSLSLPTSPLNTFHNKRQVSISISILPSSSSLTKLGARDDDEEDDREFARVRRSRGRRAYNDDDDDDNYERDTYRDSTADRFGELASDPWFWWDMFLFISFLNFISFIGPRNPFPEIIPAMYTAGLPPPGL</sequence>
<dbReference type="InParanoid" id="A0A1E7ER32"/>
<organism evidence="2 3">
    <name type="scientific">Fragilariopsis cylindrus CCMP1102</name>
    <dbReference type="NCBI Taxonomy" id="635003"/>
    <lineage>
        <taxon>Eukaryota</taxon>
        <taxon>Sar</taxon>
        <taxon>Stramenopiles</taxon>
        <taxon>Ochrophyta</taxon>
        <taxon>Bacillariophyta</taxon>
        <taxon>Bacillariophyceae</taxon>
        <taxon>Bacillariophycidae</taxon>
        <taxon>Bacillariales</taxon>
        <taxon>Bacillariaceae</taxon>
        <taxon>Fragilariopsis</taxon>
    </lineage>
</organism>
<feature type="region of interest" description="Disordered" evidence="1">
    <location>
        <begin position="41"/>
        <end position="81"/>
    </location>
</feature>
<evidence type="ECO:0000256" key="1">
    <source>
        <dbReference type="SAM" id="MobiDB-lite"/>
    </source>
</evidence>
<accession>A0A1E7ER32</accession>
<gene>
    <name evidence="2" type="ORF">FRACYDRAFT_249834</name>
</gene>